<dbReference type="AlphaFoldDB" id="A0A4P6FK56"/>
<dbReference type="KEGG" id="agf:ET445_14550"/>
<evidence type="ECO:0000313" key="5">
    <source>
        <dbReference type="EMBL" id="QAY74367.1"/>
    </source>
</evidence>
<dbReference type="EMBL" id="CP035491">
    <property type="protein sequence ID" value="QAY74367.1"/>
    <property type="molecule type" value="Genomic_DNA"/>
</dbReference>
<keyword evidence="4" id="KW-0843">Virulence</keyword>
<dbReference type="Gene3D" id="1.20.190.10">
    <property type="entry name" value="Pesticidal crystal protein, N-terminal domain"/>
    <property type="match status" value="1"/>
</dbReference>
<proteinExistence type="inferred from homology"/>
<evidence type="ECO:0000313" key="6">
    <source>
        <dbReference type="Proteomes" id="UP000291259"/>
    </source>
</evidence>
<dbReference type="InterPro" id="IPR036716">
    <property type="entry name" value="Pest_crys_N_sf"/>
</dbReference>
<keyword evidence="3" id="KW-0749">Sporulation</keyword>
<evidence type="ECO:0000256" key="1">
    <source>
        <dbReference type="ARBA" id="ARBA00007819"/>
    </source>
</evidence>
<name>A0A4P6FK56_9MICO</name>
<gene>
    <name evidence="5" type="ORF">ET445_14550</name>
</gene>
<evidence type="ECO:0000256" key="3">
    <source>
        <dbReference type="ARBA" id="ARBA00022969"/>
    </source>
</evidence>
<comment type="similarity">
    <text evidence="1">Belongs to the delta endotoxin family.</text>
</comment>
<dbReference type="Proteomes" id="UP000291259">
    <property type="component" value="Chromosome"/>
</dbReference>
<sequence>MTDEDTQNLISVGHVIGEIATIAVGEVPVVGTPLSFVLEKLLGTAFGEVEDEQPPVWELIRGQVAHEIWTAKVDERRDLLKVKLDALKASVAKLALLHDEGSSSYIAELVSRETHVRENIDTYFMPDDPALAYYTLPFFMPIANAHLALLRLKVLWAERRSDANTSAYRDDYQATVRTYGLYAKHMPAASVAWRMSQITITDVDESFTSFALQHKKGALKGVIYTYTDAEKPDTNETSDKSAFGVPPKFTRRRDDVFNRSESLMKSTVASGLVEWGEFFDASAPVAAHLFTPVDVHEETWIEPSGEIVVTAAGDEIALRNRRTREVLWGRQVPGKRLFLSVTPQEFAIRSGFPHTGGELEERLFTAKRIDGSTSARIERLILGTDGTLALSEGFAMENGSVASETVWYSPDDVEKTTQRVKRSAKMRIATTTFTCLFSDESASGPNEWKDNRSEDRAEVVELRLAVQVGGGPTWKVADWSAGFFQSALEVRPGWSKTFRSDEVKSLDLGADPATVVRFTVHTSEHDSLSPNDTADHEFTMTVGDILTRVQRFGGRYRWAHSIDFGNNEVEFRVQFGFEVDAR</sequence>
<organism evidence="5 6">
    <name type="scientific">Agromyces protaetiae</name>
    <dbReference type="NCBI Taxonomy" id="2509455"/>
    <lineage>
        <taxon>Bacteria</taxon>
        <taxon>Bacillati</taxon>
        <taxon>Actinomycetota</taxon>
        <taxon>Actinomycetes</taxon>
        <taxon>Micrococcales</taxon>
        <taxon>Microbacteriaceae</taxon>
        <taxon>Agromyces</taxon>
    </lineage>
</organism>
<protein>
    <submittedName>
        <fullName evidence="5">Uncharacterized protein</fullName>
    </submittedName>
</protein>
<dbReference type="GO" id="GO:0090729">
    <property type="term" value="F:toxin activity"/>
    <property type="evidence" value="ECO:0007669"/>
    <property type="project" value="UniProtKB-KW"/>
</dbReference>
<dbReference type="SUPFAM" id="SSF56849">
    <property type="entry name" value="delta-Endotoxin (insectocide), N-terminal domain"/>
    <property type="match status" value="1"/>
</dbReference>
<dbReference type="RefSeq" id="WP_129191912.1">
    <property type="nucleotide sequence ID" value="NZ_CP035491.1"/>
</dbReference>
<keyword evidence="6" id="KW-1185">Reference proteome</keyword>
<accession>A0A4P6FK56</accession>
<evidence type="ECO:0000256" key="4">
    <source>
        <dbReference type="ARBA" id="ARBA00023026"/>
    </source>
</evidence>
<reference evidence="5 6" key="1">
    <citation type="submission" date="2019-01" db="EMBL/GenBank/DDBJ databases">
        <title>Genome sequencing of strain FW100M-8.</title>
        <authorList>
            <person name="Heo J."/>
            <person name="Kim S.-J."/>
            <person name="Kim J.-S."/>
            <person name="Hong S.-B."/>
            <person name="Kwon S.-W."/>
        </authorList>
    </citation>
    <scope>NUCLEOTIDE SEQUENCE [LARGE SCALE GENOMIC DNA]</scope>
    <source>
        <strain evidence="5 6">FW100M-8</strain>
    </source>
</reference>
<keyword evidence="2" id="KW-0800">Toxin</keyword>
<dbReference type="GO" id="GO:0030435">
    <property type="term" value="P:sporulation resulting in formation of a cellular spore"/>
    <property type="evidence" value="ECO:0007669"/>
    <property type="project" value="UniProtKB-KW"/>
</dbReference>
<evidence type="ECO:0000256" key="2">
    <source>
        <dbReference type="ARBA" id="ARBA00022656"/>
    </source>
</evidence>